<comment type="caution">
    <text evidence="2">The sequence shown here is derived from an EMBL/GenBank/DDBJ whole genome shotgun (WGS) entry which is preliminary data.</text>
</comment>
<dbReference type="Proteomes" id="UP000325081">
    <property type="component" value="Unassembled WGS sequence"/>
</dbReference>
<dbReference type="EMBL" id="BKCP01004838">
    <property type="protein sequence ID" value="GER33973.1"/>
    <property type="molecule type" value="Genomic_DNA"/>
</dbReference>
<feature type="compositionally biased region" description="Polar residues" evidence="1">
    <location>
        <begin position="126"/>
        <end position="140"/>
    </location>
</feature>
<gene>
    <name evidence="2" type="ORF">STAS_10152</name>
</gene>
<protein>
    <submittedName>
        <fullName evidence="2">DNA-directed RNA polymerase subunit beta</fullName>
    </submittedName>
</protein>
<keyword evidence="3" id="KW-1185">Reference proteome</keyword>
<feature type="compositionally biased region" description="Low complexity" evidence="1">
    <location>
        <begin position="274"/>
        <end position="290"/>
    </location>
</feature>
<feature type="region of interest" description="Disordered" evidence="1">
    <location>
        <begin position="268"/>
        <end position="297"/>
    </location>
</feature>
<dbReference type="AlphaFoldDB" id="A0A5A7PM82"/>
<keyword evidence="2" id="KW-0240">DNA-directed RNA polymerase</keyword>
<proteinExistence type="predicted"/>
<organism evidence="2 3">
    <name type="scientific">Striga asiatica</name>
    <name type="common">Asiatic witchweed</name>
    <name type="synonym">Buchnera asiatica</name>
    <dbReference type="NCBI Taxonomy" id="4170"/>
    <lineage>
        <taxon>Eukaryota</taxon>
        <taxon>Viridiplantae</taxon>
        <taxon>Streptophyta</taxon>
        <taxon>Embryophyta</taxon>
        <taxon>Tracheophyta</taxon>
        <taxon>Spermatophyta</taxon>
        <taxon>Magnoliopsida</taxon>
        <taxon>eudicotyledons</taxon>
        <taxon>Gunneridae</taxon>
        <taxon>Pentapetalae</taxon>
        <taxon>asterids</taxon>
        <taxon>lamiids</taxon>
        <taxon>Lamiales</taxon>
        <taxon>Orobanchaceae</taxon>
        <taxon>Buchnereae</taxon>
        <taxon>Striga</taxon>
    </lineage>
</organism>
<sequence length="297" mass="33185">MKYLTCRLRGKELKITDKVLCDILHLKTTGARQKPEKFDVHKKWAALSPCKSFNKRGSSAGKPVCLLPFLKQALWDTKNKAKMRIGWNDLQLADLVTGDRKLKHYSERKCYKAYQDGLKKAAAAGSSEQTVGGSSQQATEEPTEHASGDEEQPDQTEYHAPTPPHGSLVTLPQQAPTWFIEYQKRQDEYMRAIHAEVSSYNARVEAYITENDKRWTNGRINMISMRPVGTLIKRMHFRAFPVGTSLPSRREHAHGALTGLQKVTFHSPCRDDASAVPSSSPRAATTSTAAPRPPSTP</sequence>
<reference evidence="3" key="1">
    <citation type="journal article" date="2019" name="Curr. Biol.">
        <title>Genome Sequence of Striga asiatica Provides Insight into the Evolution of Plant Parasitism.</title>
        <authorList>
            <person name="Yoshida S."/>
            <person name="Kim S."/>
            <person name="Wafula E.K."/>
            <person name="Tanskanen J."/>
            <person name="Kim Y.M."/>
            <person name="Honaas L."/>
            <person name="Yang Z."/>
            <person name="Spallek T."/>
            <person name="Conn C.E."/>
            <person name="Ichihashi Y."/>
            <person name="Cheong K."/>
            <person name="Cui S."/>
            <person name="Der J.P."/>
            <person name="Gundlach H."/>
            <person name="Jiao Y."/>
            <person name="Hori C."/>
            <person name="Ishida J.K."/>
            <person name="Kasahara H."/>
            <person name="Kiba T."/>
            <person name="Kim M.S."/>
            <person name="Koo N."/>
            <person name="Laohavisit A."/>
            <person name="Lee Y.H."/>
            <person name="Lumba S."/>
            <person name="McCourt P."/>
            <person name="Mortimer J.C."/>
            <person name="Mutuku J.M."/>
            <person name="Nomura T."/>
            <person name="Sasaki-Sekimoto Y."/>
            <person name="Seto Y."/>
            <person name="Wang Y."/>
            <person name="Wakatake T."/>
            <person name="Sakakibara H."/>
            <person name="Demura T."/>
            <person name="Yamaguchi S."/>
            <person name="Yoneyama K."/>
            <person name="Manabe R.I."/>
            <person name="Nelson D.C."/>
            <person name="Schulman A.H."/>
            <person name="Timko M.P."/>
            <person name="dePamphilis C.W."/>
            <person name="Choi D."/>
            <person name="Shirasu K."/>
        </authorList>
    </citation>
    <scope>NUCLEOTIDE SEQUENCE [LARGE SCALE GENOMIC DNA]</scope>
    <source>
        <strain evidence="3">cv. UVA1</strain>
    </source>
</reference>
<accession>A0A5A7PM82</accession>
<name>A0A5A7PM82_STRAF</name>
<evidence type="ECO:0000256" key="1">
    <source>
        <dbReference type="SAM" id="MobiDB-lite"/>
    </source>
</evidence>
<evidence type="ECO:0000313" key="2">
    <source>
        <dbReference type="EMBL" id="GER33973.1"/>
    </source>
</evidence>
<keyword evidence="2" id="KW-0804">Transcription</keyword>
<evidence type="ECO:0000313" key="3">
    <source>
        <dbReference type="Proteomes" id="UP000325081"/>
    </source>
</evidence>
<dbReference type="GO" id="GO:0000428">
    <property type="term" value="C:DNA-directed RNA polymerase complex"/>
    <property type="evidence" value="ECO:0007669"/>
    <property type="project" value="UniProtKB-KW"/>
</dbReference>
<feature type="region of interest" description="Disordered" evidence="1">
    <location>
        <begin position="124"/>
        <end position="170"/>
    </location>
</feature>